<keyword evidence="3" id="KW-1185">Reference proteome</keyword>
<dbReference type="EMBL" id="PVMZ01000020">
    <property type="protein sequence ID" value="PRX16274.1"/>
    <property type="molecule type" value="Genomic_DNA"/>
</dbReference>
<protein>
    <submittedName>
        <fullName evidence="2">Uncharacterized protein</fullName>
    </submittedName>
</protein>
<gene>
    <name evidence="2" type="ORF">CLV67_12089</name>
</gene>
<organism evidence="2 3">
    <name type="scientific">Actinoplanes italicus</name>
    <dbReference type="NCBI Taxonomy" id="113567"/>
    <lineage>
        <taxon>Bacteria</taxon>
        <taxon>Bacillati</taxon>
        <taxon>Actinomycetota</taxon>
        <taxon>Actinomycetes</taxon>
        <taxon>Micromonosporales</taxon>
        <taxon>Micromonosporaceae</taxon>
        <taxon>Actinoplanes</taxon>
    </lineage>
</organism>
<proteinExistence type="predicted"/>
<evidence type="ECO:0000313" key="3">
    <source>
        <dbReference type="Proteomes" id="UP000239415"/>
    </source>
</evidence>
<comment type="caution">
    <text evidence="2">The sequence shown here is derived from an EMBL/GenBank/DDBJ whole genome shotgun (WGS) entry which is preliminary data.</text>
</comment>
<dbReference type="AlphaFoldDB" id="A0A2T0K0G2"/>
<dbReference type="RefSeq" id="WP_106327269.1">
    <property type="nucleotide sequence ID" value="NZ_BOMO01000134.1"/>
</dbReference>
<feature type="compositionally biased region" description="Basic and acidic residues" evidence="1">
    <location>
        <begin position="59"/>
        <end position="75"/>
    </location>
</feature>
<sequence>MSACGDPPVDGWDGLAGSGPGKSSASSSERVLTGRCVSMLRPRFGGRPPRPHFSTRPPRRGEERRGAEQRGGDKR</sequence>
<reference evidence="2 3" key="1">
    <citation type="submission" date="2018-03" db="EMBL/GenBank/DDBJ databases">
        <title>Genomic Encyclopedia of Archaeal and Bacterial Type Strains, Phase II (KMG-II): from individual species to whole genera.</title>
        <authorList>
            <person name="Goeker M."/>
        </authorList>
    </citation>
    <scope>NUCLEOTIDE SEQUENCE [LARGE SCALE GENOMIC DNA]</scope>
    <source>
        <strain evidence="2 3">DSM 43146</strain>
    </source>
</reference>
<evidence type="ECO:0000313" key="2">
    <source>
        <dbReference type="EMBL" id="PRX16274.1"/>
    </source>
</evidence>
<feature type="region of interest" description="Disordered" evidence="1">
    <location>
        <begin position="1"/>
        <end position="75"/>
    </location>
</feature>
<accession>A0A2T0K0G2</accession>
<dbReference type="Proteomes" id="UP000239415">
    <property type="component" value="Unassembled WGS sequence"/>
</dbReference>
<name>A0A2T0K0G2_9ACTN</name>
<evidence type="ECO:0000256" key="1">
    <source>
        <dbReference type="SAM" id="MobiDB-lite"/>
    </source>
</evidence>